<dbReference type="SUPFAM" id="SSF53067">
    <property type="entry name" value="Actin-like ATPase domain"/>
    <property type="match status" value="2"/>
</dbReference>
<dbReference type="PANTHER" id="PTHR18964">
    <property type="entry name" value="ROK (REPRESSOR, ORF, KINASE) FAMILY"/>
    <property type="match status" value="1"/>
</dbReference>
<name>A0ABS5UPK0_9BIFI</name>
<dbReference type="InterPro" id="IPR036388">
    <property type="entry name" value="WH-like_DNA-bd_sf"/>
</dbReference>
<accession>A0ABS5UPK0</accession>
<comment type="similarity">
    <text evidence="1">Belongs to the ROK (NagC/XylR) family.</text>
</comment>
<sequence length="408" mass="43763">MPVARRINQDDLRNHNMAVVLSAMARSREPMSRADLAKETGLTKATITLLVDILLKNHVIRQLEPAVGAAYGRPSTPLAFASGRWCGLGMQINTDGFGYVALDLTGDVVDSGWRERTMDGTAPDDVFGELDRMVRPAEERLAARGYTVAGAELALPGLVTNGNTLLAARNLGWRDVSLDRYDVFSRLGANAENEATLAAIAQIPGYAAQRDDGDWPLGPADSFVYVSTDIGIGGAYVREGQVVRGDHGFAGEIGHVCVDMQGARCRCGRHGCLEMYAGRRALMVESGLADECDATDTALTPRLIEAWRDGDAETALAVERATAALASALTSVVNIVDVERIVIGGLLAEFGDAMVEGLRERIQSQILARESVHVRVLRAPVTDHPALRGAAVMGLSRLMRGPLPFMTV</sequence>
<dbReference type="Gene3D" id="3.30.420.40">
    <property type="match status" value="2"/>
</dbReference>
<dbReference type="SUPFAM" id="SSF46785">
    <property type="entry name" value="Winged helix' DNA-binding domain"/>
    <property type="match status" value="1"/>
</dbReference>
<keyword evidence="3" id="KW-1185">Reference proteome</keyword>
<evidence type="ECO:0000256" key="1">
    <source>
        <dbReference type="ARBA" id="ARBA00006479"/>
    </source>
</evidence>
<dbReference type="RefSeq" id="WP_214358014.1">
    <property type="nucleotide sequence ID" value="NZ_JAFEJS010000004.1"/>
</dbReference>
<dbReference type="InterPro" id="IPR036390">
    <property type="entry name" value="WH_DNA-bd_sf"/>
</dbReference>
<dbReference type="Gene3D" id="1.10.10.10">
    <property type="entry name" value="Winged helix-like DNA-binding domain superfamily/Winged helix DNA-binding domain"/>
    <property type="match status" value="1"/>
</dbReference>
<protein>
    <submittedName>
        <fullName evidence="2">ROK family protein</fullName>
    </submittedName>
</protein>
<reference evidence="2 3" key="1">
    <citation type="journal article" date="2021" name="Environ. Microbiol.">
        <title>Genetic insights into the dark matter of the mammalian gut microbiota through targeted genome reconstruction.</title>
        <authorList>
            <person name="Lugli G.A."/>
            <person name="Alessandri G."/>
            <person name="Milani C."/>
            <person name="Viappiani A."/>
            <person name="Fontana F."/>
            <person name="Tarracchini C."/>
            <person name="Mancabelli L."/>
            <person name="Argentini C."/>
            <person name="Ruiz L."/>
            <person name="Margolles A."/>
            <person name="van Sinderen D."/>
            <person name="Turroni F."/>
            <person name="Ventura M."/>
        </authorList>
    </citation>
    <scope>NUCLEOTIDE SEQUENCE [LARGE SCALE GENOMIC DNA]</scope>
    <source>
        <strain evidence="2 3">MA2</strain>
    </source>
</reference>
<evidence type="ECO:0000313" key="3">
    <source>
        <dbReference type="Proteomes" id="UP000773064"/>
    </source>
</evidence>
<dbReference type="InterPro" id="IPR000600">
    <property type="entry name" value="ROK"/>
</dbReference>
<dbReference type="InterPro" id="IPR043129">
    <property type="entry name" value="ATPase_NBD"/>
</dbReference>
<organism evidence="2 3">
    <name type="scientific">Bifidobacterium santillanense</name>
    <dbReference type="NCBI Taxonomy" id="2809028"/>
    <lineage>
        <taxon>Bacteria</taxon>
        <taxon>Bacillati</taxon>
        <taxon>Actinomycetota</taxon>
        <taxon>Actinomycetes</taxon>
        <taxon>Bifidobacteriales</taxon>
        <taxon>Bifidobacteriaceae</taxon>
        <taxon>Bifidobacterium</taxon>
    </lineage>
</organism>
<dbReference type="EMBL" id="JAFEJS010000004">
    <property type="protein sequence ID" value="MBT1172735.1"/>
    <property type="molecule type" value="Genomic_DNA"/>
</dbReference>
<dbReference type="Proteomes" id="UP000773064">
    <property type="component" value="Unassembled WGS sequence"/>
</dbReference>
<dbReference type="Pfam" id="PF00480">
    <property type="entry name" value="ROK"/>
    <property type="match status" value="1"/>
</dbReference>
<gene>
    <name evidence="2" type="ORF">JS528_05085</name>
</gene>
<evidence type="ECO:0000313" key="2">
    <source>
        <dbReference type="EMBL" id="MBT1172735.1"/>
    </source>
</evidence>
<proteinExistence type="inferred from homology"/>
<dbReference type="PANTHER" id="PTHR18964:SF149">
    <property type="entry name" value="BIFUNCTIONAL UDP-N-ACETYLGLUCOSAMINE 2-EPIMERASE_N-ACETYLMANNOSAMINE KINASE"/>
    <property type="match status" value="1"/>
</dbReference>
<comment type="caution">
    <text evidence="2">The sequence shown here is derived from an EMBL/GenBank/DDBJ whole genome shotgun (WGS) entry which is preliminary data.</text>
</comment>